<comment type="caution">
    <text evidence="1">The sequence shown here is derived from an EMBL/GenBank/DDBJ whole genome shotgun (WGS) entry which is preliminary data.</text>
</comment>
<protein>
    <submittedName>
        <fullName evidence="1">Uncharacterized protein</fullName>
    </submittedName>
</protein>
<keyword evidence="2" id="KW-1185">Reference proteome</keyword>
<sequence length="81" mass="9404">MHLRPTAFFRRWRDLEGRNAPLHPVSCLGLAAHNWGKKPDLLLGPFRWPQTPIEQDVPSSCTSRKELIDHRFKPVFCKLAD</sequence>
<dbReference type="EMBL" id="MRCG01000008">
    <property type="protein sequence ID" value="OKH47718.1"/>
    <property type="molecule type" value="Genomic_DNA"/>
</dbReference>
<dbReference type="Proteomes" id="UP000185557">
    <property type="component" value="Unassembled WGS sequence"/>
</dbReference>
<dbReference type="AlphaFoldDB" id="A0A1U7J537"/>
<evidence type="ECO:0000313" key="1">
    <source>
        <dbReference type="EMBL" id="OKH47718.1"/>
    </source>
</evidence>
<proteinExistence type="predicted"/>
<accession>A0A1U7J537</accession>
<organism evidence="1 2">
    <name type="scientific">Phormidium tenue NIES-30</name>
    <dbReference type="NCBI Taxonomy" id="549789"/>
    <lineage>
        <taxon>Bacteria</taxon>
        <taxon>Bacillati</taxon>
        <taxon>Cyanobacteriota</taxon>
        <taxon>Cyanophyceae</taxon>
        <taxon>Oscillatoriophycideae</taxon>
        <taxon>Oscillatoriales</taxon>
        <taxon>Oscillatoriaceae</taxon>
        <taxon>Phormidium</taxon>
    </lineage>
</organism>
<name>A0A1U7J537_9CYAN</name>
<dbReference type="STRING" id="549789.NIES30_12070"/>
<evidence type="ECO:0000313" key="2">
    <source>
        <dbReference type="Proteomes" id="UP000185557"/>
    </source>
</evidence>
<reference evidence="1 2" key="1">
    <citation type="submission" date="2016-11" db="EMBL/GenBank/DDBJ databases">
        <title>Draft Genome Sequences of Nine Cyanobacterial Strains from Diverse Habitats.</title>
        <authorList>
            <person name="Zhu T."/>
            <person name="Hou S."/>
            <person name="Lu X."/>
            <person name="Hess W.R."/>
        </authorList>
    </citation>
    <scope>NUCLEOTIDE SEQUENCE [LARGE SCALE GENOMIC DNA]</scope>
    <source>
        <strain evidence="1 2">NIES-30</strain>
    </source>
</reference>
<gene>
    <name evidence="1" type="ORF">NIES30_12070</name>
</gene>